<dbReference type="GO" id="GO:0008270">
    <property type="term" value="F:zinc ion binding"/>
    <property type="evidence" value="ECO:0007669"/>
    <property type="project" value="InterPro"/>
</dbReference>
<dbReference type="Gene3D" id="4.10.240.10">
    <property type="entry name" value="Zn(2)-C6 fungal-type DNA-binding domain"/>
    <property type="match status" value="1"/>
</dbReference>
<accession>A0A8H6IQH2</accession>
<evidence type="ECO:0000313" key="5">
    <source>
        <dbReference type="Proteomes" id="UP000639643"/>
    </source>
</evidence>
<dbReference type="InterPro" id="IPR036864">
    <property type="entry name" value="Zn2-C6_fun-type_DNA-bd_sf"/>
</dbReference>
<dbReference type="GO" id="GO:0000981">
    <property type="term" value="F:DNA-binding transcription factor activity, RNA polymerase II-specific"/>
    <property type="evidence" value="ECO:0007669"/>
    <property type="project" value="InterPro"/>
</dbReference>
<keyword evidence="5" id="KW-1185">Reference proteome</keyword>
<dbReference type="PROSITE" id="PS50048">
    <property type="entry name" value="ZN2_CY6_FUNGAL_2"/>
    <property type="match status" value="1"/>
</dbReference>
<name>A0A8H6IQH2_9PEZI</name>
<reference evidence="4" key="1">
    <citation type="journal article" date="2020" name="Phytopathology">
        <title>Genome Sequence Resources of Colletotrichum truncatum, C. plurivorum, C. musicola, and C. sojae: Four Species Pathogenic to Soybean (Glycine max).</title>
        <authorList>
            <person name="Rogerio F."/>
            <person name="Boufleur T.R."/>
            <person name="Ciampi-Guillardi M."/>
            <person name="Sukno S.A."/>
            <person name="Thon M.R."/>
            <person name="Massola Junior N.S."/>
            <person name="Baroncelli R."/>
        </authorList>
    </citation>
    <scope>NUCLEOTIDE SEQUENCE</scope>
    <source>
        <strain evidence="4">LFN0074</strain>
    </source>
</reference>
<proteinExistence type="predicted"/>
<dbReference type="InterPro" id="IPR001138">
    <property type="entry name" value="Zn2Cys6_DnaBD"/>
</dbReference>
<feature type="region of interest" description="Disordered" evidence="2">
    <location>
        <begin position="240"/>
        <end position="263"/>
    </location>
</feature>
<dbReference type="AlphaFoldDB" id="A0A8H6IQH2"/>
<dbReference type="OrthoDB" id="5059721at2759"/>
<dbReference type="CDD" id="cd00067">
    <property type="entry name" value="GAL4"/>
    <property type="match status" value="1"/>
</dbReference>
<protein>
    <submittedName>
        <fullName evidence="4">Transcription factor thi1</fullName>
    </submittedName>
</protein>
<dbReference type="SUPFAM" id="SSF57701">
    <property type="entry name" value="Zn2/Cys6 DNA-binding domain"/>
    <property type="match status" value="1"/>
</dbReference>
<evidence type="ECO:0000259" key="3">
    <source>
        <dbReference type="PROSITE" id="PS50048"/>
    </source>
</evidence>
<organism evidence="4 5">
    <name type="scientific">Colletotrichum musicola</name>
    <dbReference type="NCBI Taxonomy" id="2175873"/>
    <lineage>
        <taxon>Eukaryota</taxon>
        <taxon>Fungi</taxon>
        <taxon>Dikarya</taxon>
        <taxon>Ascomycota</taxon>
        <taxon>Pezizomycotina</taxon>
        <taxon>Sordariomycetes</taxon>
        <taxon>Hypocreomycetidae</taxon>
        <taxon>Glomerellales</taxon>
        <taxon>Glomerellaceae</taxon>
        <taxon>Colletotrichum</taxon>
        <taxon>Colletotrichum orchidearum species complex</taxon>
    </lineage>
</organism>
<comment type="caution">
    <text evidence="4">The sequence shown here is derived from an EMBL/GenBank/DDBJ whole genome shotgun (WGS) entry which is preliminary data.</text>
</comment>
<gene>
    <name evidence="4" type="ORF">CMUS01_16255</name>
</gene>
<dbReference type="EMBL" id="WIGM01001710">
    <property type="protein sequence ID" value="KAF6790716.1"/>
    <property type="molecule type" value="Genomic_DNA"/>
</dbReference>
<dbReference type="Pfam" id="PF00172">
    <property type="entry name" value="Zn_clus"/>
    <property type="match status" value="1"/>
</dbReference>
<dbReference type="Proteomes" id="UP000639643">
    <property type="component" value="Unassembled WGS sequence"/>
</dbReference>
<evidence type="ECO:0000256" key="1">
    <source>
        <dbReference type="ARBA" id="ARBA00023242"/>
    </source>
</evidence>
<dbReference type="SMART" id="SM00066">
    <property type="entry name" value="GAL4"/>
    <property type="match status" value="1"/>
</dbReference>
<feature type="domain" description="Zn(2)-C6 fungal-type" evidence="3">
    <location>
        <begin position="14"/>
        <end position="41"/>
    </location>
</feature>
<evidence type="ECO:0000256" key="2">
    <source>
        <dbReference type="SAM" id="MobiDB-lite"/>
    </source>
</evidence>
<sequence length="473" mass="52674">MPCGQLDRRRVGHRCGPCKKSHVKCDGGRPCSSCLARGLQCAPAPGPSSPFQFVHQRGSNATTPRIPRVLVQDSWRYISTYFRALGSLTQAAVMRSPAVTAMSHDDEGVSRSLSIVGALYACRNPQVLRISARERRDVMITWLRHKAAVEGELEMTDAAMTRGRFRGVLLSSLLLAVVELMAGKDDGSFQVWLARVSNFLRMHAERRGTELWTPFERDLVRFFRFLDLLSAISRREMPVEPQVAPEPWPARPPELESAPEAGETPDAARIDAMLSTMWEWAVLQRRIHDWIALAEGQHLSPPETPDGSETSSREQVGLRVQGLDIVCEATALQSRMITNLSRLSLDPEPGPEVSIGPYYRWVLTGVTHNLRHPAWQSLGCELPVMPPPALHEQALAALTCVETLVGSLGLDIAMYLPFADFVGREMGTEAERARMLRFLDVVKGKGFDLADDYRAYLVELWEAVGPWEVPAVF</sequence>
<evidence type="ECO:0000313" key="4">
    <source>
        <dbReference type="EMBL" id="KAF6790716.1"/>
    </source>
</evidence>
<keyword evidence="1" id="KW-0539">Nucleus</keyword>